<evidence type="ECO:0000313" key="2">
    <source>
        <dbReference type="EMBL" id="QVL34460.1"/>
    </source>
</evidence>
<feature type="domain" description="Peptidase U32 collagenase" evidence="1">
    <location>
        <begin position="394"/>
        <end position="514"/>
    </location>
</feature>
<accession>A0A8E6BCN3</accession>
<evidence type="ECO:0000259" key="1">
    <source>
        <dbReference type="Pfam" id="PF12392"/>
    </source>
</evidence>
<keyword evidence="3" id="KW-1185">Reference proteome</keyword>
<sequence>MAVRSHPPELLAPAGDWNALRAAVANGADAVYFGLDRFNARHRATNFSHEDLPKVIRYLHDRNVKGFLTFNTLIFSDELEDAAAYIREVAEAGIDALIVQDVGIARLIHRIAPDLPIHASTQMTLSESRGIQFVREKLFVQRAVMARELSISDIRKIGQETSVPLEVFIHGALCVAYSGQCLTSESLGGRSANRGQCAQACRLPYEMIVDGKSKELGDRAYLLSPQDLAGYDQVADLVDAGVASFKIEGRLKSSHYVAAATQTYRGAIDSAREHKAFELSQEASHNLSLTYSRGFIPGFLEGVNHQQTVEGRVPKARGLLLGRVSRQQRNGIIVRLEDSVSPKPGDGVVFDLGKPDQQEPGGRLWAVEALGPNEALIRLDVDFDSSKIPNGCRVWKTDDPVVKKELEQSYQNDPIYHRVPVHVKAVGNVGGALTIFLSDDTGLRVEVSWPGPLEVPRKHPFNGELLREQFDRLGDTPFQLGLVEIDCPQPVLVPKSILNDLRRQAVQKLCELRIAREAKAIAEPEALKTLRSEIPKAKPSTRPPSITVLVRNLDQLAAVLEDAESVSMVYCDFEDLRKYKEAVPLARAREIPIGLAPLRIQKPGEEGFLSPILHAQPDAVLIRNLAALLYFQEKLPSARLIGDFSLNVANELTAAFFVKSGLERLIPSFDLNWEQFQALMRRVPVEWFEPVIHQHMPMFHMEHCVFAAFLSNGRDFRDCGRPCDDHKVELRDRVNADFPVIPDTGCRNTVYNSQAQSAIEYLPQMQALGLSRFRIDLLRERGTEVQSLLTTYRRVLAGQEDGKETWKKLRVMNQLGVTRGTLKLV</sequence>
<dbReference type="Proteomes" id="UP000676194">
    <property type="component" value="Chromosome"/>
</dbReference>
<protein>
    <submittedName>
        <fullName evidence="2">U32 family peptidase</fullName>
    </submittedName>
</protein>
<name>A0A8E6BCN3_9BACT</name>
<proteinExistence type="predicted"/>
<dbReference type="EMBL" id="CP074694">
    <property type="protein sequence ID" value="QVL34460.1"/>
    <property type="molecule type" value="Genomic_DNA"/>
</dbReference>
<dbReference type="InterPro" id="IPR020988">
    <property type="entry name" value="Pept_U32_collagenase"/>
</dbReference>
<dbReference type="Pfam" id="PF01136">
    <property type="entry name" value="Peptidase_U32"/>
    <property type="match status" value="2"/>
</dbReference>
<dbReference type="AlphaFoldDB" id="A0A8E6BCN3"/>
<gene>
    <name evidence="2" type="ORF">KIH39_11290</name>
</gene>
<dbReference type="PANTHER" id="PTHR30217">
    <property type="entry name" value="PEPTIDASE U32 FAMILY"/>
    <property type="match status" value="1"/>
</dbReference>
<organism evidence="2 3">
    <name type="scientific">Telmatocola sphagniphila</name>
    <dbReference type="NCBI Taxonomy" id="1123043"/>
    <lineage>
        <taxon>Bacteria</taxon>
        <taxon>Pseudomonadati</taxon>
        <taxon>Planctomycetota</taxon>
        <taxon>Planctomycetia</taxon>
        <taxon>Gemmatales</taxon>
        <taxon>Gemmataceae</taxon>
    </lineage>
</organism>
<reference evidence="2" key="1">
    <citation type="submission" date="2021-05" db="EMBL/GenBank/DDBJ databases">
        <title>Complete genome sequence of the cellulolytic planctomycete Telmatocola sphagniphila SP2T and characterization of the first cellulase from planctomycetes.</title>
        <authorList>
            <person name="Rakitin A.L."/>
            <person name="Beletsky A.V."/>
            <person name="Naumoff D.G."/>
            <person name="Kulichevskaya I.S."/>
            <person name="Mardanov A.V."/>
            <person name="Ravin N.V."/>
            <person name="Dedysh S.N."/>
        </authorList>
    </citation>
    <scope>NUCLEOTIDE SEQUENCE</scope>
    <source>
        <strain evidence="2">SP2T</strain>
    </source>
</reference>
<dbReference type="Pfam" id="PF12392">
    <property type="entry name" value="DUF3656"/>
    <property type="match status" value="1"/>
</dbReference>
<evidence type="ECO:0000313" key="3">
    <source>
        <dbReference type="Proteomes" id="UP000676194"/>
    </source>
</evidence>
<dbReference type="KEGG" id="tsph:KIH39_11290"/>
<dbReference type="InterPro" id="IPR001539">
    <property type="entry name" value="Peptidase_U32"/>
</dbReference>
<dbReference type="PANTHER" id="PTHR30217:SF10">
    <property type="entry name" value="23S RRNA 5-HYDROXYCYTIDINE C2501 SYNTHASE"/>
    <property type="match status" value="1"/>
</dbReference>
<dbReference type="RefSeq" id="WP_213499468.1">
    <property type="nucleotide sequence ID" value="NZ_CP074694.1"/>
</dbReference>
<dbReference type="InterPro" id="IPR051454">
    <property type="entry name" value="RNA/ubiquinone_mod_enzymes"/>
</dbReference>